<evidence type="ECO:0000313" key="3">
    <source>
        <dbReference type="EMBL" id="RPA74138.1"/>
    </source>
</evidence>
<accession>A0A3N4HNS1</accession>
<name>A0A3N4HNS1_ASCIM</name>
<organism evidence="3 4">
    <name type="scientific">Ascobolus immersus RN42</name>
    <dbReference type="NCBI Taxonomy" id="1160509"/>
    <lineage>
        <taxon>Eukaryota</taxon>
        <taxon>Fungi</taxon>
        <taxon>Dikarya</taxon>
        <taxon>Ascomycota</taxon>
        <taxon>Pezizomycotina</taxon>
        <taxon>Pezizomycetes</taxon>
        <taxon>Pezizales</taxon>
        <taxon>Ascobolaceae</taxon>
        <taxon>Ascobolus</taxon>
    </lineage>
</organism>
<protein>
    <recommendedName>
        <fullName evidence="2">HNH nuclease domain-containing protein</fullName>
    </recommendedName>
</protein>
<evidence type="ECO:0000259" key="2">
    <source>
        <dbReference type="Pfam" id="PF13391"/>
    </source>
</evidence>
<dbReference type="Pfam" id="PF13391">
    <property type="entry name" value="HNH_2"/>
    <property type="match status" value="1"/>
</dbReference>
<feature type="compositionally biased region" description="Basic and acidic residues" evidence="1">
    <location>
        <begin position="35"/>
        <end position="45"/>
    </location>
</feature>
<feature type="domain" description="HNH nuclease" evidence="2">
    <location>
        <begin position="246"/>
        <end position="318"/>
    </location>
</feature>
<keyword evidence="4" id="KW-1185">Reference proteome</keyword>
<dbReference type="OrthoDB" id="2104739at2759"/>
<evidence type="ECO:0000256" key="1">
    <source>
        <dbReference type="SAM" id="MobiDB-lite"/>
    </source>
</evidence>
<gene>
    <name evidence="3" type="ORF">BJ508DRAFT_313163</name>
</gene>
<dbReference type="EMBL" id="ML119799">
    <property type="protein sequence ID" value="RPA74138.1"/>
    <property type="molecule type" value="Genomic_DNA"/>
</dbReference>
<dbReference type="AlphaFoldDB" id="A0A3N4HNS1"/>
<sequence>MTATVASPLRPHYPTPTATEDHQSHTEIPQPQKTNRPETKQDTKGLRYNPQDVLATEEDCQQFHPSDLISAQDMLNNLTLPNDVKLAAIQSARNILEAMDNLKDSRACRLLHYFDNDGLCLTGKKNIADMVVKAHKGNEQGREKRVCAVEAYFWYNVLHLLSENGGKTSTPPTPRLRPSEPPRAVSEEHQAKLDFAQRLAERDRIRDQFTGTLSRNMLSQKIARPDGPANILKLAGVDIVNFKVSASSTEAAHIIPHFLGSCTASVSERVRKRNWDALYTLFPSLRDWFGPEQIDSLCNGITLRIEHHAEFGSLRLALRHMYDDIYEPVFL</sequence>
<dbReference type="InterPro" id="IPR003615">
    <property type="entry name" value="HNH_nuc"/>
</dbReference>
<feature type="region of interest" description="Disordered" evidence="1">
    <location>
        <begin position="165"/>
        <end position="185"/>
    </location>
</feature>
<evidence type="ECO:0000313" key="4">
    <source>
        <dbReference type="Proteomes" id="UP000275078"/>
    </source>
</evidence>
<proteinExistence type="predicted"/>
<dbReference type="Proteomes" id="UP000275078">
    <property type="component" value="Unassembled WGS sequence"/>
</dbReference>
<feature type="region of interest" description="Disordered" evidence="1">
    <location>
        <begin position="1"/>
        <end position="45"/>
    </location>
</feature>
<reference evidence="3 4" key="1">
    <citation type="journal article" date="2018" name="Nat. Ecol. Evol.">
        <title>Pezizomycetes genomes reveal the molecular basis of ectomycorrhizal truffle lifestyle.</title>
        <authorList>
            <person name="Murat C."/>
            <person name="Payen T."/>
            <person name="Noel B."/>
            <person name="Kuo A."/>
            <person name="Morin E."/>
            <person name="Chen J."/>
            <person name="Kohler A."/>
            <person name="Krizsan K."/>
            <person name="Balestrini R."/>
            <person name="Da Silva C."/>
            <person name="Montanini B."/>
            <person name="Hainaut M."/>
            <person name="Levati E."/>
            <person name="Barry K.W."/>
            <person name="Belfiori B."/>
            <person name="Cichocki N."/>
            <person name="Clum A."/>
            <person name="Dockter R.B."/>
            <person name="Fauchery L."/>
            <person name="Guy J."/>
            <person name="Iotti M."/>
            <person name="Le Tacon F."/>
            <person name="Lindquist E.A."/>
            <person name="Lipzen A."/>
            <person name="Malagnac F."/>
            <person name="Mello A."/>
            <person name="Molinier V."/>
            <person name="Miyauchi S."/>
            <person name="Poulain J."/>
            <person name="Riccioni C."/>
            <person name="Rubini A."/>
            <person name="Sitrit Y."/>
            <person name="Splivallo R."/>
            <person name="Traeger S."/>
            <person name="Wang M."/>
            <person name="Zifcakova L."/>
            <person name="Wipf D."/>
            <person name="Zambonelli A."/>
            <person name="Paolocci F."/>
            <person name="Nowrousian M."/>
            <person name="Ottonello S."/>
            <person name="Baldrian P."/>
            <person name="Spatafora J.W."/>
            <person name="Henrissat B."/>
            <person name="Nagy L.G."/>
            <person name="Aury J.M."/>
            <person name="Wincker P."/>
            <person name="Grigoriev I.V."/>
            <person name="Bonfante P."/>
            <person name="Martin F.M."/>
        </authorList>
    </citation>
    <scope>NUCLEOTIDE SEQUENCE [LARGE SCALE GENOMIC DNA]</scope>
    <source>
        <strain evidence="3 4">RN42</strain>
    </source>
</reference>